<proteinExistence type="predicted"/>
<feature type="domain" description="Exosome complex component CSL4 C-terminal" evidence="4">
    <location>
        <begin position="91"/>
        <end position="131"/>
    </location>
</feature>
<evidence type="ECO:0000256" key="2">
    <source>
        <dbReference type="ARBA" id="ARBA00022490"/>
    </source>
</evidence>
<protein>
    <recommendedName>
        <fullName evidence="8">S1 motif domain-containing protein</fullName>
    </recommendedName>
</protein>
<dbReference type="GO" id="GO:0006396">
    <property type="term" value="P:RNA processing"/>
    <property type="evidence" value="ECO:0007669"/>
    <property type="project" value="InterPro"/>
</dbReference>
<dbReference type="PANTHER" id="PTHR12686">
    <property type="entry name" value="3'-5' EXORIBONUCLEASE CSL4-RELATED"/>
    <property type="match status" value="1"/>
</dbReference>
<dbReference type="Gene3D" id="2.40.50.100">
    <property type="match status" value="1"/>
</dbReference>
<dbReference type="SUPFAM" id="SSF110324">
    <property type="entry name" value="Ribosomal L27 protein-like"/>
    <property type="match status" value="1"/>
</dbReference>
<dbReference type="EnsemblMetazoa" id="tetur12g01170.1">
    <property type="protein sequence ID" value="tetur12g01170.1"/>
    <property type="gene ID" value="tetur12g01170"/>
</dbReference>
<dbReference type="InterPro" id="IPR025721">
    <property type="entry name" value="Exosome_cplx_N_dom"/>
</dbReference>
<dbReference type="InterPro" id="IPR019495">
    <property type="entry name" value="EXOSC1_C"/>
</dbReference>
<name>T1KIF4_TETUR</name>
<dbReference type="GO" id="GO:0003723">
    <property type="term" value="F:RNA binding"/>
    <property type="evidence" value="ECO:0007669"/>
    <property type="project" value="InterPro"/>
</dbReference>
<dbReference type="STRING" id="32264.T1KIF4"/>
<evidence type="ECO:0000256" key="3">
    <source>
        <dbReference type="ARBA" id="ARBA00022835"/>
    </source>
</evidence>
<dbReference type="eggNOG" id="KOG3409">
    <property type="taxonomic scope" value="Eukaryota"/>
</dbReference>
<evidence type="ECO:0000259" key="4">
    <source>
        <dbReference type="Pfam" id="PF10447"/>
    </source>
</evidence>
<dbReference type="GO" id="GO:0005737">
    <property type="term" value="C:cytoplasm"/>
    <property type="evidence" value="ECO:0007669"/>
    <property type="project" value="TreeGrafter"/>
</dbReference>
<comment type="subcellular location">
    <subcellularLocation>
        <location evidence="1">Nucleus</location>
        <location evidence="1">Nucleolus</location>
    </subcellularLocation>
</comment>
<dbReference type="AlphaFoldDB" id="T1KIF4"/>
<feature type="domain" description="Exosome complex component N-terminal" evidence="5">
    <location>
        <begin position="2"/>
        <end position="39"/>
    </location>
</feature>
<dbReference type="Gene3D" id="2.40.50.140">
    <property type="entry name" value="Nucleic acid-binding proteins"/>
    <property type="match status" value="1"/>
</dbReference>
<reference evidence="6" key="2">
    <citation type="submission" date="2015-06" db="UniProtKB">
        <authorList>
            <consortium name="EnsemblMetazoa"/>
        </authorList>
    </citation>
    <scope>IDENTIFICATION</scope>
</reference>
<evidence type="ECO:0008006" key="8">
    <source>
        <dbReference type="Google" id="ProtNLM"/>
    </source>
</evidence>
<dbReference type="PANTHER" id="PTHR12686:SF8">
    <property type="entry name" value="EXOSOME COMPLEX COMPONENT CSL4"/>
    <property type="match status" value="1"/>
</dbReference>
<evidence type="ECO:0000313" key="6">
    <source>
        <dbReference type="EnsemblMetazoa" id="tetur12g01170.1"/>
    </source>
</evidence>
<keyword evidence="3" id="KW-0271">Exosome</keyword>
<dbReference type="HOGENOM" id="CLU_067135_3_0_1"/>
<dbReference type="SUPFAM" id="SSF50249">
    <property type="entry name" value="Nucleic acid-binding proteins"/>
    <property type="match status" value="1"/>
</dbReference>
<evidence type="ECO:0000259" key="5">
    <source>
        <dbReference type="Pfam" id="PF14382"/>
    </source>
</evidence>
<reference evidence="7" key="1">
    <citation type="submission" date="2011-08" db="EMBL/GenBank/DDBJ databases">
        <authorList>
            <person name="Rombauts S."/>
        </authorList>
    </citation>
    <scope>NUCLEOTIDE SEQUENCE</scope>
    <source>
        <strain evidence="7">London</strain>
    </source>
</reference>
<dbReference type="FunFam" id="2.40.50.140:FF:000198">
    <property type="entry name" value="Exosome complex component CSL4"/>
    <property type="match status" value="1"/>
</dbReference>
<dbReference type="InterPro" id="IPR012340">
    <property type="entry name" value="NA-bd_OB-fold"/>
</dbReference>
<evidence type="ECO:0000313" key="7">
    <source>
        <dbReference type="Proteomes" id="UP000015104"/>
    </source>
</evidence>
<dbReference type="Pfam" id="PF14382">
    <property type="entry name" value="ECR1_N"/>
    <property type="match status" value="1"/>
</dbReference>
<sequence length="201" mass="22178">MFCVPGDRLCVADDKNLGGRGTFLKGSYIYAALAGKVNIIENKDENIFEVMPHGNFVRKIPQVGDVVTCQVEKIVSNQCKCLIKCIADSVLKQPFKAIIRKEDVRATDKDNVELYTCFRPGDIILAKIIGLSESGYLLSTASNEFGVVIARSENGVLMVPVSWTEMMCPEFKVKETRKVARIAIESDSNASTSSKQSNNNF</sequence>
<dbReference type="GO" id="GO:0000176">
    <property type="term" value="C:nuclear exosome (RNase complex)"/>
    <property type="evidence" value="ECO:0007669"/>
    <property type="project" value="TreeGrafter"/>
</dbReference>
<accession>T1KIF4</accession>
<dbReference type="InterPro" id="IPR039771">
    <property type="entry name" value="Csl4"/>
</dbReference>
<evidence type="ECO:0000256" key="1">
    <source>
        <dbReference type="ARBA" id="ARBA00004604"/>
    </source>
</evidence>
<organism evidence="6 7">
    <name type="scientific">Tetranychus urticae</name>
    <name type="common">Two-spotted spider mite</name>
    <dbReference type="NCBI Taxonomy" id="32264"/>
    <lineage>
        <taxon>Eukaryota</taxon>
        <taxon>Metazoa</taxon>
        <taxon>Ecdysozoa</taxon>
        <taxon>Arthropoda</taxon>
        <taxon>Chelicerata</taxon>
        <taxon>Arachnida</taxon>
        <taxon>Acari</taxon>
        <taxon>Acariformes</taxon>
        <taxon>Trombidiformes</taxon>
        <taxon>Prostigmata</taxon>
        <taxon>Eleutherengona</taxon>
        <taxon>Raphignathae</taxon>
        <taxon>Tetranychoidea</taxon>
        <taxon>Tetranychidae</taxon>
        <taxon>Tetranychus</taxon>
    </lineage>
</organism>
<dbReference type="Pfam" id="PF10447">
    <property type="entry name" value="EXOSC1"/>
    <property type="match status" value="1"/>
</dbReference>
<dbReference type="Proteomes" id="UP000015104">
    <property type="component" value="Unassembled WGS sequence"/>
</dbReference>
<dbReference type="EMBL" id="CAEY01000112">
    <property type="status" value="NOT_ANNOTATED_CDS"/>
    <property type="molecule type" value="Genomic_DNA"/>
</dbReference>
<keyword evidence="7" id="KW-1185">Reference proteome</keyword>
<dbReference type="GO" id="GO:0005730">
    <property type="term" value="C:nucleolus"/>
    <property type="evidence" value="ECO:0007669"/>
    <property type="project" value="UniProtKB-SubCell"/>
</dbReference>
<keyword evidence="2" id="KW-0963">Cytoplasm</keyword>